<keyword evidence="2" id="KW-0521">NADP</keyword>
<dbReference type="Proteomes" id="UP001555100">
    <property type="component" value="Unassembled WGS sequence"/>
</dbReference>
<gene>
    <name evidence="5" type="ORF">V3M73_09970</name>
</gene>
<evidence type="ECO:0000256" key="3">
    <source>
        <dbReference type="ARBA" id="ARBA00023002"/>
    </source>
</evidence>
<evidence type="ECO:0000256" key="2">
    <source>
        <dbReference type="ARBA" id="ARBA00022857"/>
    </source>
</evidence>
<evidence type="ECO:0000313" key="6">
    <source>
        <dbReference type="Proteomes" id="UP001555100"/>
    </source>
</evidence>
<evidence type="ECO:0000256" key="1">
    <source>
        <dbReference type="ARBA" id="ARBA00006515"/>
    </source>
</evidence>
<dbReference type="RefSeq" id="WP_199903086.1">
    <property type="nucleotide sequence ID" value="NZ_CP007519.1"/>
</dbReference>
<evidence type="ECO:0000313" key="5">
    <source>
        <dbReference type="EMBL" id="MEW6955340.1"/>
    </source>
</evidence>
<reference evidence="5 6" key="1">
    <citation type="submission" date="2024-01" db="EMBL/GenBank/DDBJ databases">
        <title>Genomic analysis and antimicrobial resistance profiles of Trueperella pyogenes isolated from domestic and wild animals.</title>
        <authorList>
            <person name="Magossi G."/>
            <person name="Gzyl K.E."/>
            <person name="Holman D.B."/>
            <person name="Amat S."/>
        </authorList>
    </citation>
    <scope>NUCLEOTIDE SEQUENCE [LARGE SCALE GENOMIC DNA]</scope>
    <source>
        <strain evidence="5 6">1494</strain>
    </source>
</reference>
<dbReference type="PRINTS" id="PR01577">
    <property type="entry name" value="KCNABCHANNEL"/>
</dbReference>
<comment type="similarity">
    <text evidence="1">Belongs to the shaker potassium channel beta subunit family.</text>
</comment>
<protein>
    <submittedName>
        <fullName evidence="5">Aldo/keto reductase</fullName>
    </submittedName>
</protein>
<proteinExistence type="inferred from homology"/>
<dbReference type="Gene3D" id="3.20.20.100">
    <property type="entry name" value="NADP-dependent oxidoreductase domain"/>
    <property type="match status" value="1"/>
</dbReference>
<dbReference type="InterPro" id="IPR005399">
    <property type="entry name" value="K_chnl_volt-dep_bsu_KCNAB-rel"/>
</dbReference>
<sequence>MTQLTMPYNRLGSAGLQVSQFSFGSWVTFGGQVDTGIAKEQLQAAADAGVNFFDNAEVYAGGKSEQIMGEAIRELGWKRHEYVISTKFFWGINGDMPNMVDTLNRKYLMQAIDGSLERLGLDFVDLAYCHRPDPHTPIEETVYAMSDIVESGKALYWGTSEWSADEIRAAWEIADKRNLRKPVMEQPQYNLLHRDRVEKEYARLYEDIGLGLTTWSPLAGGILTGKYVDGVPQGSRATLKGHDYLLQAAEDSRGKVGQLAKIAGDLGVSTGQLALGWVAANPNVSTVILGASSVEQLQENLGALSALKALEDADLKAKIDEIFA</sequence>
<dbReference type="CDD" id="cd19143">
    <property type="entry name" value="AKR_AKR6C1_2"/>
    <property type="match status" value="1"/>
</dbReference>
<comment type="caution">
    <text evidence="5">The sequence shown here is derived from an EMBL/GenBank/DDBJ whole genome shotgun (WGS) entry which is preliminary data.</text>
</comment>
<dbReference type="SUPFAM" id="SSF51430">
    <property type="entry name" value="NAD(P)-linked oxidoreductase"/>
    <property type="match status" value="1"/>
</dbReference>
<name>A0ABV3NDP9_9ACTO</name>
<dbReference type="PANTHER" id="PTHR43150">
    <property type="entry name" value="HYPERKINETIC, ISOFORM M"/>
    <property type="match status" value="1"/>
</dbReference>
<dbReference type="InterPro" id="IPR023210">
    <property type="entry name" value="NADP_OxRdtase_dom"/>
</dbReference>
<dbReference type="Pfam" id="PF00248">
    <property type="entry name" value="Aldo_ket_red"/>
    <property type="match status" value="1"/>
</dbReference>
<organism evidence="5 6">
    <name type="scientific">Trueperella pyogenes</name>
    <dbReference type="NCBI Taxonomy" id="1661"/>
    <lineage>
        <taxon>Bacteria</taxon>
        <taxon>Bacillati</taxon>
        <taxon>Actinomycetota</taxon>
        <taxon>Actinomycetes</taxon>
        <taxon>Actinomycetales</taxon>
        <taxon>Actinomycetaceae</taxon>
        <taxon>Trueperella</taxon>
    </lineage>
</organism>
<keyword evidence="3" id="KW-0560">Oxidoreductase</keyword>
<evidence type="ECO:0000259" key="4">
    <source>
        <dbReference type="Pfam" id="PF00248"/>
    </source>
</evidence>
<accession>A0ABV3NDP9</accession>
<dbReference type="PANTHER" id="PTHR43150:SF2">
    <property type="entry name" value="HYPERKINETIC, ISOFORM M"/>
    <property type="match status" value="1"/>
</dbReference>
<dbReference type="EMBL" id="JBAGNM010000017">
    <property type="protein sequence ID" value="MEW6955340.1"/>
    <property type="molecule type" value="Genomic_DNA"/>
</dbReference>
<keyword evidence="6" id="KW-1185">Reference proteome</keyword>
<dbReference type="InterPro" id="IPR036812">
    <property type="entry name" value="NAD(P)_OxRdtase_dom_sf"/>
</dbReference>
<feature type="domain" description="NADP-dependent oxidoreductase" evidence="4">
    <location>
        <begin position="22"/>
        <end position="314"/>
    </location>
</feature>